<evidence type="ECO:0000256" key="1">
    <source>
        <dbReference type="ARBA" id="ARBA00006484"/>
    </source>
</evidence>
<evidence type="ECO:0000256" key="3">
    <source>
        <dbReference type="RuleBase" id="RU000363"/>
    </source>
</evidence>
<dbReference type="InterPro" id="IPR002347">
    <property type="entry name" value="SDR_fam"/>
</dbReference>
<evidence type="ECO:0000313" key="6">
    <source>
        <dbReference type="Proteomes" id="UP000596074"/>
    </source>
</evidence>
<dbReference type="Proteomes" id="UP000596074">
    <property type="component" value="Chromosome"/>
</dbReference>
<dbReference type="SUPFAM" id="SSF51735">
    <property type="entry name" value="NAD(P)-binding Rossmann-fold domains"/>
    <property type="match status" value="1"/>
</dbReference>
<sequence>MKTAFITGAASGIGLATAKALYAQGWQLGLADINEAGLRELTLGWDEQRIHCYALDVRDAEQCRQVIGCFAGDHEQQLRLLFNCAGILQVDRFENISAERHQQIIDINVTGVMNCCLAAFPYLRHTSGSLVINMSSASATYGIPMFASYSASKFAVSGLTEALDLEWEEYGIRVVDVMPPFVSSPMLNAQERSAPVIDKLGVNLYPEDVADVVLQQIEKPRTHRAVSLQFKLGWALSQILPRAVLGKVLRLLSR</sequence>
<dbReference type="InterPro" id="IPR057326">
    <property type="entry name" value="KR_dom"/>
</dbReference>
<dbReference type="PRINTS" id="PR00080">
    <property type="entry name" value="SDRFAMILY"/>
</dbReference>
<dbReference type="PANTHER" id="PTHR44196:SF1">
    <property type="entry name" value="DEHYDROGENASE_REDUCTASE SDR FAMILY MEMBER 7B"/>
    <property type="match status" value="1"/>
</dbReference>
<dbReference type="NCBIfam" id="NF006123">
    <property type="entry name" value="PRK08267.1"/>
    <property type="match status" value="1"/>
</dbReference>
<dbReference type="AlphaFoldDB" id="A0A9X7UYK7"/>
<accession>A0A9X7UYK7</accession>
<dbReference type="PANTHER" id="PTHR44196">
    <property type="entry name" value="DEHYDROGENASE/REDUCTASE SDR FAMILY MEMBER 7B"/>
    <property type="match status" value="1"/>
</dbReference>
<evidence type="ECO:0000313" key="5">
    <source>
        <dbReference type="EMBL" id="QQD25432.1"/>
    </source>
</evidence>
<dbReference type="InterPro" id="IPR036291">
    <property type="entry name" value="NAD(P)-bd_dom_sf"/>
</dbReference>
<dbReference type="Gene3D" id="3.40.50.720">
    <property type="entry name" value="NAD(P)-binding Rossmann-like Domain"/>
    <property type="match status" value="1"/>
</dbReference>
<keyword evidence="6" id="KW-1185">Reference proteome</keyword>
<dbReference type="Pfam" id="PF00106">
    <property type="entry name" value="adh_short"/>
    <property type="match status" value="1"/>
</dbReference>
<dbReference type="GO" id="GO:0016020">
    <property type="term" value="C:membrane"/>
    <property type="evidence" value="ECO:0007669"/>
    <property type="project" value="TreeGrafter"/>
</dbReference>
<feature type="domain" description="Ketoreductase" evidence="4">
    <location>
        <begin position="2"/>
        <end position="170"/>
    </location>
</feature>
<evidence type="ECO:0000256" key="2">
    <source>
        <dbReference type="ARBA" id="ARBA00023002"/>
    </source>
</evidence>
<comment type="similarity">
    <text evidence="1 3">Belongs to the short-chain dehydrogenases/reductases (SDR) family.</text>
</comment>
<dbReference type="SMART" id="SM00822">
    <property type="entry name" value="PKS_KR"/>
    <property type="match status" value="1"/>
</dbReference>
<dbReference type="PRINTS" id="PR00081">
    <property type="entry name" value="GDHRDH"/>
</dbReference>
<gene>
    <name evidence="5" type="ORF">GJQ55_04835</name>
</gene>
<dbReference type="EMBL" id="CP046056">
    <property type="protein sequence ID" value="QQD25432.1"/>
    <property type="molecule type" value="Genomic_DNA"/>
</dbReference>
<dbReference type="KEGG" id="vcw:GJQ55_04835"/>
<name>A0A9X7UYK7_9GAMM</name>
<dbReference type="GO" id="GO:0016491">
    <property type="term" value="F:oxidoreductase activity"/>
    <property type="evidence" value="ECO:0007669"/>
    <property type="project" value="UniProtKB-KW"/>
</dbReference>
<evidence type="ECO:0000259" key="4">
    <source>
        <dbReference type="SMART" id="SM00822"/>
    </source>
</evidence>
<reference evidence="5 6" key="1">
    <citation type="submission" date="2019-11" db="EMBL/GenBank/DDBJ databases">
        <title>Venatorbacter sp. nov. a predator of Campylobacter and other Gram-negative bacteria.</title>
        <authorList>
            <person name="Saeedi A."/>
            <person name="Cummings N.J."/>
            <person name="Connerton I.F."/>
            <person name="Connerton P.L."/>
        </authorList>
    </citation>
    <scope>NUCLEOTIDE SEQUENCE [LARGE SCALE GENOMIC DNA]</scope>
    <source>
        <strain evidence="5">XL5</strain>
    </source>
</reference>
<proteinExistence type="inferred from homology"/>
<protein>
    <submittedName>
        <fullName evidence="5">SDR family oxidoreductase</fullName>
    </submittedName>
</protein>
<keyword evidence="2" id="KW-0560">Oxidoreductase</keyword>
<organism evidence="5 6">
    <name type="scientific">Venatoribacter cucullus</name>
    <dbReference type="NCBI Taxonomy" id="2661630"/>
    <lineage>
        <taxon>Bacteria</taxon>
        <taxon>Pseudomonadati</taxon>
        <taxon>Pseudomonadota</taxon>
        <taxon>Gammaproteobacteria</taxon>
        <taxon>Oceanospirillales</taxon>
        <taxon>Oceanospirillaceae</taxon>
        <taxon>Venatoribacter</taxon>
    </lineage>
</organism>